<dbReference type="PANTHER" id="PTHR15871:SF1">
    <property type="entry name" value="PLECKSTRIN HOMOLOGY DOMAIN-CONTAINING FAMILY O MEMBER 1"/>
    <property type="match status" value="1"/>
</dbReference>
<keyword evidence="6" id="KW-1185">Reference proteome</keyword>
<dbReference type="GO" id="GO:0005737">
    <property type="term" value="C:cytoplasm"/>
    <property type="evidence" value="ECO:0007669"/>
    <property type="project" value="UniProtKB-SubCell"/>
</dbReference>
<keyword evidence="4" id="KW-0472">Membrane</keyword>
<evidence type="ECO:0000256" key="4">
    <source>
        <dbReference type="ARBA" id="ARBA00023136"/>
    </source>
</evidence>
<evidence type="ECO:0008006" key="7">
    <source>
        <dbReference type="Google" id="ProtNLM"/>
    </source>
</evidence>
<evidence type="ECO:0000313" key="5">
    <source>
        <dbReference type="Ensembl" id="ENSHHUP00000002485.1"/>
    </source>
</evidence>
<evidence type="ECO:0000256" key="2">
    <source>
        <dbReference type="ARBA" id="ARBA00004496"/>
    </source>
</evidence>
<dbReference type="STRING" id="62062.ENSHHUP00000002485"/>
<dbReference type="GO" id="GO:1901739">
    <property type="term" value="P:regulation of myoblast fusion"/>
    <property type="evidence" value="ECO:0007669"/>
    <property type="project" value="TreeGrafter"/>
</dbReference>
<reference evidence="5" key="2">
    <citation type="submission" date="2025-08" db="UniProtKB">
        <authorList>
            <consortium name="Ensembl"/>
        </authorList>
    </citation>
    <scope>IDENTIFICATION</scope>
</reference>
<evidence type="ECO:0000313" key="6">
    <source>
        <dbReference type="Proteomes" id="UP000314982"/>
    </source>
</evidence>
<proteinExistence type="predicted"/>
<accession>A0A4W5JWD5</accession>
<dbReference type="GO" id="GO:0036195">
    <property type="term" value="C:muscle cell projection membrane"/>
    <property type="evidence" value="ECO:0007669"/>
    <property type="project" value="TreeGrafter"/>
</dbReference>
<name>A0A4W5JWD5_9TELE</name>
<dbReference type="GO" id="GO:0032587">
    <property type="term" value="C:ruffle membrane"/>
    <property type="evidence" value="ECO:0007669"/>
    <property type="project" value="TreeGrafter"/>
</dbReference>
<dbReference type="Ensembl" id="ENSHHUT00000002570.1">
    <property type="protein sequence ID" value="ENSHHUP00000002485.1"/>
    <property type="gene ID" value="ENSHHUG00000001599.1"/>
</dbReference>
<keyword evidence="3" id="KW-0963">Cytoplasm</keyword>
<dbReference type="InterPro" id="IPR043448">
    <property type="entry name" value="PKHO1/2"/>
</dbReference>
<comment type="subcellular location">
    <subcellularLocation>
        <location evidence="2">Cytoplasm</location>
    </subcellularLocation>
    <subcellularLocation>
        <location evidence="1">Membrane</location>
    </subcellularLocation>
</comment>
<dbReference type="Proteomes" id="UP000314982">
    <property type="component" value="Unassembled WGS sequence"/>
</dbReference>
<dbReference type="Gene3D" id="2.30.29.30">
    <property type="entry name" value="Pleckstrin-homology domain (PH domain)/Phosphotyrosine-binding domain (PTB)"/>
    <property type="match status" value="1"/>
</dbReference>
<evidence type="ECO:0000256" key="1">
    <source>
        <dbReference type="ARBA" id="ARBA00004370"/>
    </source>
</evidence>
<evidence type="ECO:0000256" key="3">
    <source>
        <dbReference type="ARBA" id="ARBA00022490"/>
    </source>
</evidence>
<dbReference type="AlphaFoldDB" id="A0A4W5JWD5"/>
<sequence>GCCCGLTPFLLQSQPSQKCGCGILTPWAAVWVCIEQGPQDTNQHNTQPDKIGWIRKFCGKGIFREIWKNRFVVLKGDQLYISEKEVSDASSLNS</sequence>
<organism evidence="5 6">
    <name type="scientific">Hucho hucho</name>
    <name type="common">huchen</name>
    <dbReference type="NCBI Taxonomy" id="62062"/>
    <lineage>
        <taxon>Eukaryota</taxon>
        <taxon>Metazoa</taxon>
        <taxon>Chordata</taxon>
        <taxon>Craniata</taxon>
        <taxon>Vertebrata</taxon>
        <taxon>Euteleostomi</taxon>
        <taxon>Actinopterygii</taxon>
        <taxon>Neopterygii</taxon>
        <taxon>Teleostei</taxon>
        <taxon>Protacanthopterygii</taxon>
        <taxon>Salmoniformes</taxon>
        <taxon>Salmonidae</taxon>
        <taxon>Salmoninae</taxon>
        <taxon>Hucho</taxon>
    </lineage>
</organism>
<reference evidence="5" key="3">
    <citation type="submission" date="2025-09" db="UniProtKB">
        <authorList>
            <consortium name="Ensembl"/>
        </authorList>
    </citation>
    <scope>IDENTIFICATION</scope>
</reference>
<dbReference type="SUPFAM" id="SSF50729">
    <property type="entry name" value="PH domain-like"/>
    <property type="match status" value="1"/>
</dbReference>
<dbReference type="PANTHER" id="PTHR15871">
    <property type="entry name" value="PH DOMAIN-CONTAINING PROTEIN"/>
    <property type="match status" value="1"/>
</dbReference>
<protein>
    <recommendedName>
        <fullName evidence="7">PH domain-containing protein</fullName>
    </recommendedName>
</protein>
<dbReference type="GeneTree" id="ENSGT00530000063760"/>
<reference evidence="6" key="1">
    <citation type="submission" date="2018-06" db="EMBL/GenBank/DDBJ databases">
        <title>Genome assembly of Danube salmon.</title>
        <authorList>
            <person name="Macqueen D.J."/>
            <person name="Gundappa M.K."/>
        </authorList>
    </citation>
    <scope>NUCLEOTIDE SEQUENCE [LARGE SCALE GENOMIC DNA]</scope>
</reference>
<dbReference type="InterPro" id="IPR011993">
    <property type="entry name" value="PH-like_dom_sf"/>
</dbReference>